<evidence type="ECO:0000259" key="8">
    <source>
        <dbReference type="Pfam" id="PF02687"/>
    </source>
</evidence>
<feature type="transmembrane region" description="Helical" evidence="7">
    <location>
        <begin position="276"/>
        <end position="302"/>
    </location>
</feature>
<dbReference type="InterPro" id="IPR025857">
    <property type="entry name" value="MacB_PCD"/>
</dbReference>
<keyword evidence="3" id="KW-1003">Cell membrane</keyword>
<evidence type="ECO:0000256" key="2">
    <source>
        <dbReference type="ARBA" id="ARBA00005236"/>
    </source>
</evidence>
<gene>
    <name evidence="10" type="ORF">FDK13_14965</name>
</gene>
<evidence type="ECO:0000256" key="1">
    <source>
        <dbReference type="ARBA" id="ARBA00004651"/>
    </source>
</evidence>
<evidence type="ECO:0000259" key="9">
    <source>
        <dbReference type="Pfam" id="PF12704"/>
    </source>
</evidence>
<dbReference type="EMBL" id="SZVO01000006">
    <property type="protein sequence ID" value="TKT91663.1"/>
    <property type="molecule type" value="Genomic_DNA"/>
</dbReference>
<dbReference type="PANTHER" id="PTHR30489">
    <property type="entry name" value="LIPOPROTEIN-RELEASING SYSTEM TRANSMEMBRANE PROTEIN LOLE"/>
    <property type="match status" value="1"/>
</dbReference>
<sequence length="409" mass="44808">MNLSYRIAIRYFFSRNKRSFISVIARIAMAGVAVGTMAMVVVLSVFNGMEDINRKMFKTFDADVTITPAEGKRFLVSDSLLKSIKSIEGVDMVTQIIQDNALARYGNQQTIVRLKGVDSTFSIRGQLDTALIEGSLKLYGPGGTPYAVISDGVRNALSISLQDIITPLELWYPKTGTKTLNVTSTEAFNQTVIRPGGVFFIENRYDDYVIAPLSIVESLLQYQGQRSSLEIKIASKGYLEKDVAQDIEEKIGNKFIVRDRDAMNADLLRAIRVEKLFVAVTLSFIILVAAINIFFSLSMLAIEKKKDVSMLYALGATPSLIRNIFLAEGAIVALSGAIVGILSGILICWLQMSYGLVSMGMSTALVDAYPVKLIWQDILLTGGIIVIITLAVSYIPARRAALSGQTLIV</sequence>
<feature type="domain" description="ABC3 transporter permease C-terminal" evidence="8">
    <location>
        <begin position="282"/>
        <end position="400"/>
    </location>
</feature>
<evidence type="ECO:0000313" key="11">
    <source>
        <dbReference type="Proteomes" id="UP000304900"/>
    </source>
</evidence>
<feature type="transmembrane region" description="Helical" evidence="7">
    <location>
        <begin position="332"/>
        <end position="354"/>
    </location>
</feature>
<feature type="transmembrane region" description="Helical" evidence="7">
    <location>
        <begin position="20"/>
        <end position="46"/>
    </location>
</feature>
<dbReference type="OrthoDB" id="1522724at2"/>
<keyword evidence="4 7" id="KW-0812">Transmembrane</keyword>
<dbReference type="AlphaFoldDB" id="A0A4V6BK72"/>
<evidence type="ECO:0000256" key="4">
    <source>
        <dbReference type="ARBA" id="ARBA00022692"/>
    </source>
</evidence>
<evidence type="ECO:0000256" key="6">
    <source>
        <dbReference type="ARBA" id="ARBA00023136"/>
    </source>
</evidence>
<keyword evidence="5 7" id="KW-1133">Transmembrane helix</keyword>
<comment type="subcellular location">
    <subcellularLocation>
        <location evidence="1">Cell membrane</location>
        <topology evidence="1">Multi-pass membrane protein</topology>
    </subcellularLocation>
</comment>
<accession>A0A4V6BK72</accession>
<dbReference type="Pfam" id="PF02687">
    <property type="entry name" value="FtsX"/>
    <property type="match status" value="1"/>
</dbReference>
<dbReference type="GO" id="GO:0098797">
    <property type="term" value="C:plasma membrane protein complex"/>
    <property type="evidence" value="ECO:0007669"/>
    <property type="project" value="TreeGrafter"/>
</dbReference>
<proteinExistence type="inferred from homology"/>
<keyword evidence="11" id="KW-1185">Reference proteome</keyword>
<feature type="transmembrane region" description="Helical" evidence="7">
    <location>
        <begin position="374"/>
        <end position="395"/>
    </location>
</feature>
<name>A0A4V6BK72_9BACT</name>
<comment type="caution">
    <text evidence="10">The sequence shown here is derived from an EMBL/GenBank/DDBJ whole genome shotgun (WGS) entry which is preliminary data.</text>
</comment>
<dbReference type="InterPro" id="IPR003838">
    <property type="entry name" value="ABC3_permease_C"/>
</dbReference>
<dbReference type="InterPro" id="IPR051447">
    <property type="entry name" value="Lipoprotein-release_system"/>
</dbReference>
<keyword evidence="6 7" id="KW-0472">Membrane</keyword>
<evidence type="ECO:0000313" key="10">
    <source>
        <dbReference type="EMBL" id="TKT91663.1"/>
    </source>
</evidence>
<comment type="similarity">
    <text evidence="2">Belongs to the ABC-4 integral membrane protein family. LolC/E subfamily.</text>
</comment>
<evidence type="ECO:0000256" key="7">
    <source>
        <dbReference type="SAM" id="Phobius"/>
    </source>
</evidence>
<dbReference type="RefSeq" id="WP_137340809.1">
    <property type="nucleotide sequence ID" value="NZ_BSQH01000003.1"/>
</dbReference>
<organism evidence="10 11">
    <name type="scientific">Dyadobacter frigoris</name>
    <dbReference type="NCBI Taxonomy" id="2576211"/>
    <lineage>
        <taxon>Bacteria</taxon>
        <taxon>Pseudomonadati</taxon>
        <taxon>Bacteroidota</taxon>
        <taxon>Cytophagia</taxon>
        <taxon>Cytophagales</taxon>
        <taxon>Spirosomataceae</taxon>
        <taxon>Dyadobacter</taxon>
    </lineage>
</organism>
<dbReference type="Pfam" id="PF12704">
    <property type="entry name" value="MacB_PCD"/>
    <property type="match status" value="1"/>
</dbReference>
<evidence type="ECO:0000256" key="3">
    <source>
        <dbReference type="ARBA" id="ARBA00022475"/>
    </source>
</evidence>
<feature type="domain" description="MacB-like periplasmic core" evidence="9">
    <location>
        <begin position="27"/>
        <end position="232"/>
    </location>
</feature>
<dbReference type="Proteomes" id="UP000304900">
    <property type="component" value="Unassembled WGS sequence"/>
</dbReference>
<reference evidence="10 11" key="1">
    <citation type="submission" date="2019-05" db="EMBL/GenBank/DDBJ databases">
        <title>Dyadobacter AR-3-8 sp. nov., isolated from arctic soil.</title>
        <authorList>
            <person name="Chaudhary D.K."/>
        </authorList>
    </citation>
    <scope>NUCLEOTIDE SEQUENCE [LARGE SCALE GENOMIC DNA]</scope>
    <source>
        <strain evidence="10 11">AR-3-8</strain>
    </source>
</reference>
<dbReference type="PANTHER" id="PTHR30489:SF0">
    <property type="entry name" value="LIPOPROTEIN-RELEASING SYSTEM TRANSMEMBRANE PROTEIN LOLE"/>
    <property type="match status" value="1"/>
</dbReference>
<protein>
    <submittedName>
        <fullName evidence="10">ABC transporter permease</fullName>
    </submittedName>
</protein>
<evidence type="ECO:0000256" key="5">
    <source>
        <dbReference type="ARBA" id="ARBA00022989"/>
    </source>
</evidence>
<dbReference type="GO" id="GO:0044874">
    <property type="term" value="P:lipoprotein localization to outer membrane"/>
    <property type="evidence" value="ECO:0007669"/>
    <property type="project" value="TreeGrafter"/>
</dbReference>